<evidence type="ECO:0000259" key="11">
    <source>
        <dbReference type="PROSITE" id="PS52015"/>
    </source>
</evidence>
<proteinExistence type="inferred from homology"/>
<keyword evidence="10" id="KW-0732">Signal</keyword>
<dbReference type="GO" id="GO:0031992">
    <property type="term" value="F:energy transducer activity"/>
    <property type="evidence" value="ECO:0007669"/>
    <property type="project" value="TreeGrafter"/>
</dbReference>
<gene>
    <name evidence="12" type="ORF">GCM10007387_28120</name>
</gene>
<keyword evidence="9" id="KW-0472">Membrane</keyword>
<keyword evidence="7" id="KW-0653">Protein transport</keyword>
<dbReference type="PANTHER" id="PTHR33446">
    <property type="entry name" value="PROTEIN TONB-RELATED"/>
    <property type="match status" value="1"/>
</dbReference>
<evidence type="ECO:0000256" key="6">
    <source>
        <dbReference type="ARBA" id="ARBA00022692"/>
    </source>
</evidence>
<evidence type="ECO:0000256" key="10">
    <source>
        <dbReference type="SAM" id="SignalP"/>
    </source>
</evidence>
<evidence type="ECO:0000313" key="12">
    <source>
        <dbReference type="EMBL" id="GGY44559.1"/>
    </source>
</evidence>
<reference evidence="12" key="1">
    <citation type="journal article" date="2014" name="Int. J. Syst. Evol. Microbiol.">
        <title>Complete genome sequence of Corynebacterium casei LMG S-19264T (=DSM 44701T), isolated from a smear-ripened cheese.</title>
        <authorList>
            <consortium name="US DOE Joint Genome Institute (JGI-PGF)"/>
            <person name="Walter F."/>
            <person name="Albersmeier A."/>
            <person name="Kalinowski J."/>
            <person name="Ruckert C."/>
        </authorList>
    </citation>
    <scope>NUCLEOTIDE SEQUENCE</scope>
    <source>
        <strain evidence="12">KCTC 12343</strain>
    </source>
</reference>
<dbReference type="GO" id="GO:0015031">
    <property type="term" value="P:protein transport"/>
    <property type="evidence" value="ECO:0007669"/>
    <property type="project" value="UniProtKB-KW"/>
</dbReference>
<evidence type="ECO:0000256" key="2">
    <source>
        <dbReference type="ARBA" id="ARBA00006555"/>
    </source>
</evidence>
<evidence type="ECO:0000256" key="5">
    <source>
        <dbReference type="ARBA" id="ARBA00022519"/>
    </source>
</evidence>
<keyword evidence="4" id="KW-1003">Cell membrane</keyword>
<name>A0AA88C672_9BURK</name>
<sequence length="117" mass="12315">MSNKMFANKHYLGLVAALLLSGAASAIEVPATPDSRNCKADYPRAALANEEQGTVSMSLLVSAGGEVKDSRINKSSGSRALDNAALRKLAACKFAPGSKDGAPADTWTRVDYAWKID</sequence>
<dbReference type="EMBL" id="BMWV01000006">
    <property type="protein sequence ID" value="GGY44559.1"/>
    <property type="molecule type" value="Genomic_DNA"/>
</dbReference>
<feature type="chain" id="PRO_5041659696" description="TonB C-terminal domain-containing protein" evidence="10">
    <location>
        <begin position="27"/>
        <end position="117"/>
    </location>
</feature>
<comment type="subcellular location">
    <subcellularLocation>
        <location evidence="1">Cell inner membrane</location>
        <topology evidence="1">Single-pass membrane protein</topology>
        <orientation evidence="1">Periplasmic side</orientation>
    </subcellularLocation>
</comment>
<evidence type="ECO:0000256" key="7">
    <source>
        <dbReference type="ARBA" id="ARBA00022927"/>
    </source>
</evidence>
<dbReference type="InterPro" id="IPR051045">
    <property type="entry name" value="TonB-dependent_transducer"/>
</dbReference>
<dbReference type="NCBIfam" id="TIGR01352">
    <property type="entry name" value="tonB_Cterm"/>
    <property type="match status" value="1"/>
</dbReference>
<dbReference type="Gene3D" id="3.30.1150.10">
    <property type="match status" value="1"/>
</dbReference>
<evidence type="ECO:0000256" key="8">
    <source>
        <dbReference type="ARBA" id="ARBA00022989"/>
    </source>
</evidence>
<dbReference type="GO" id="GO:0055085">
    <property type="term" value="P:transmembrane transport"/>
    <property type="evidence" value="ECO:0007669"/>
    <property type="project" value="InterPro"/>
</dbReference>
<evidence type="ECO:0000313" key="13">
    <source>
        <dbReference type="Proteomes" id="UP000628442"/>
    </source>
</evidence>
<keyword evidence="3" id="KW-0813">Transport</keyword>
<protein>
    <recommendedName>
        <fullName evidence="11">TonB C-terminal domain-containing protein</fullName>
    </recommendedName>
</protein>
<evidence type="ECO:0000256" key="3">
    <source>
        <dbReference type="ARBA" id="ARBA00022448"/>
    </source>
</evidence>
<dbReference type="AlphaFoldDB" id="A0AA88C672"/>
<evidence type="ECO:0000256" key="1">
    <source>
        <dbReference type="ARBA" id="ARBA00004383"/>
    </source>
</evidence>
<evidence type="ECO:0000256" key="4">
    <source>
        <dbReference type="ARBA" id="ARBA00022475"/>
    </source>
</evidence>
<dbReference type="Pfam" id="PF03544">
    <property type="entry name" value="TonB_C"/>
    <property type="match status" value="1"/>
</dbReference>
<dbReference type="Proteomes" id="UP000628442">
    <property type="component" value="Unassembled WGS sequence"/>
</dbReference>
<accession>A0AA88C672</accession>
<keyword evidence="8" id="KW-1133">Transmembrane helix</keyword>
<dbReference type="InterPro" id="IPR006260">
    <property type="entry name" value="TonB/TolA_C"/>
</dbReference>
<feature type="domain" description="TonB C-terminal" evidence="11">
    <location>
        <begin position="27"/>
        <end position="117"/>
    </location>
</feature>
<reference evidence="12" key="2">
    <citation type="submission" date="2022-12" db="EMBL/GenBank/DDBJ databases">
        <authorList>
            <person name="Sun Q."/>
            <person name="Kim S."/>
        </authorList>
    </citation>
    <scope>NUCLEOTIDE SEQUENCE</scope>
    <source>
        <strain evidence="12">KCTC 12343</strain>
    </source>
</reference>
<comment type="caution">
    <text evidence="12">The sequence shown here is derived from an EMBL/GenBank/DDBJ whole genome shotgun (WGS) entry which is preliminary data.</text>
</comment>
<dbReference type="RefSeq" id="WP_229420638.1">
    <property type="nucleotide sequence ID" value="NZ_BMWV01000006.1"/>
</dbReference>
<comment type="similarity">
    <text evidence="2">Belongs to the TonB family.</text>
</comment>
<dbReference type="GO" id="GO:0098797">
    <property type="term" value="C:plasma membrane protein complex"/>
    <property type="evidence" value="ECO:0007669"/>
    <property type="project" value="TreeGrafter"/>
</dbReference>
<feature type="signal peptide" evidence="10">
    <location>
        <begin position="1"/>
        <end position="26"/>
    </location>
</feature>
<dbReference type="PROSITE" id="PS52015">
    <property type="entry name" value="TONB_CTD"/>
    <property type="match status" value="1"/>
</dbReference>
<organism evidence="12 13">
    <name type="scientific">Pseudoduganella albidiflava</name>
    <dbReference type="NCBI Taxonomy" id="321983"/>
    <lineage>
        <taxon>Bacteria</taxon>
        <taxon>Pseudomonadati</taxon>
        <taxon>Pseudomonadota</taxon>
        <taxon>Betaproteobacteria</taxon>
        <taxon>Burkholderiales</taxon>
        <taxon>Oxalobacteraceae</taxon>
        <taxon>Telluria group</taxon>
        <taxon>Pseudoduganella</taxon>
    </lineage>
</organism>
<dbReference type="SUPFAM" id="SSF74653">
    <property type="entry name" value="TolA/TonB C-terminal domain"/>
    <property type="match status" value="1"/>
</dbReference>
<evidence type="ECO:0000256" key="9">
    <source>
        <dbReference type="ARBA" id="ARBA00023136"/>
    </source>
</evidence>
<keyword evidence="5" id="KW-0997">Cell inner membrane</keyword>
<dbReference type="InterPro" id="IPR037682">
    <property type="entry name" value="TonB_C"/>
</dbReference>
<keyword evidence="6" id="KW-0812">Transmembrane</keyword>
<dbReference type="PANTHER" id="PTHR33446:SF2">
    <property type="entry name" value="PROTEIN TONB"/>
    <property type="match status" value="1"/>
</dbReference>